<feature type="repeat" description="ANK" evidence="3">
    <location>
        <begin position="327"/>
        <end position="359"/>
    </location>
</feature>
<dbReference type="Proteomes" id="UP000473325">
    <property type="component" value="Unassembled WGS sequence"/>
</dbReference>
<accession>A0A6L7F020</accession>
<dbReference type="PANTHER" id="PTHR24189">
    <property type="entry name" value="MYOTROPHIN"/>
    <property type="match status" value="1"/>
</dbReference>
<protein>
    <submittedName>
        <fullName evidence="4">Ankyrin repeat domain-containing protein</fullName>
    </submittedName>
</protein>
<comment type="caution">
    <text evidence="4">The sequence shown here is derived from an EMBL/GenBank/DDBJ whole genome shotgun (WGS) entry which is preliminary data.</text>
</comment>
<dbReference type="SMART" id="SM00248">
    <property type="entry name" value="ANK"/>
    <property type="match status" value="3"/>
</dbReference>
<reference evidence="4 5" key="1">
    <citation type="submission" date="2019-12" db="EMBL/GenBank/DDBJ databases">
        <authorList>
            <person name="Kun Z."/>
        </authorList>
    </citation>
    <scope>NUCLEOTIDE SEQUENCE [LARGE SCALE GENOMIC DNA]</scope>
    <source>
        <strain evidence="4 5">YIM 123512</strain>
    </source>
</reference>
<dbReference type="SUPFAM" id="SSF48403">
    <property type="entry name" value="Ankyrin repeat"/>
    <property type="match status" value="1"/>
</dbReference>
<evidence type="ECO:0000256" key="2">
    <source>
        <dbReference type="ARBA" id="ARBA00023043"/>
    </source>
</evidence>
<keyword evidence="5" id="KW-1185">Reference proteome</keyword>
<organism evidence="4 5">
    <name type="scientific">Nocardioides flavescens</name>
    <dbReference type="NCBI Taxonomy" id="2691959"/>
    <lineage>
        <taxon>Bacteria</taxon>
        <taxon>Bacillati</taxon>
        <taxon>Actinomycetota</taxon>
        <taxon>Actinomycetes</taxon>
        <taxon>Propionibacteriales</taxon>
        <taxon>Nocardioidaceae</taxon>
        <taxon>Nocardioides</taxon>
    </lineage>
</organism>
<keyword evidence="2 3" id="KW-0040">ANK repeat</keyword>
<name>A0A6L7F020_9ACTN</name>
<dbReference type="PROSITE" id="PS50088">
    <property type="entry name" value="ANK_REPEAT"/>
    <property type="match status" value="1"/>
</dbReference>
<proteinExistence type="predicted"/>
<evidence type="ECO:0000256" key="3">
    <source>
        <dbReference type="PROSITE-ProRule" id="PRU00023"/>
    </source>
</evidence>
<evidence type="ECO:0000256" key="1">
    <source>
        <dbReference type="ARBA" id="ARBA00022737"/>
    </source>
</evidence>
<keyword evidence="1" id="KW-0677">Repeat</keyword>
<dbReference type="RefSeq" id="WP_160878264.1">
    <property type="nucleotide sequence ID" value="NZ_WUEK01000007.1"/>
</dbReference>
<gene>
    <name evidence="4" type="ORF">GRQ65_12230</name>
</gene>
<dbReference type="AlphaFoldDB" id="A0A6L7F020"/>
<evidence type="ECO:0000313" key="4">
    <source>
        <dbReference type="EMBL" id="MXG90315.1"/>
    </source>
</evidence>
<dbReference type="PROSITE" id="PS50297">
    <property type="entry name" value="ANK_REP_REGION"/>
    <property type="match status" value="1"/>
</dbReference>
<dbReference type="EMBL" id="WUEK01000007">
    <property type="protein sequence ID" value="MXG90315.1"/>
    <property type="molecule type" value="Genomic_DNA"/>
</dbReference>
<dbReference type="PANTHER" id="PTHR24189:SF50">
    <property type="entry name" value="ANKYRIN REPEAT AND SOCS BOX PROTEIN 2"/>
    <property type="match status" value="1"/>
</dbReference>
<evidence type="ECO:0000313" key="5">
    <source>
        <dbReference type="Proteomes" id="UP000473325"/>
    </source>
</evidence>
<dbReference type="Pfam" id="PF00023">
    <property type="entry name" value="Ank"/>
    <property type="match status" value="1"/>
</dbReference>
<dbReference type="InterPro" id="IPR050745">
    <property type="entry name" value="Multifunctional_regulatory"/>
</dbReference>
<sequence length="390" mass="40727">MRSRSRPDLVGPQERPADEFLRLACLTWGDDAPGRPLRAAAMVLPPETADDVHVAAARCDAPALRRLLAADRDLSGAEGGPFGWAPVLYLAYARHDPAVSAEAVRAAVEALLEAGADPDARFWWDGAEPPFTALTGAFGGGEGDQPPHPRAEVLARALLEAGADPNDGQVLYNRMFGPDDSHLRLLLAHGLADPELLRQQLGWAVVHGMDARAELLVAHGVDPDTEVGGVYGVPRRAAPLAAAEAGHPATAALLHRLGATSSSTSVVAAVLAGEPVAETEVAAAIRARPGLVAWAAARGDRAGVRRAAQLGWSVDRRARTDVPSDEECETGLHSAAGRGDLATVRLLLDLGADPTVRDARFDATPEQWAGHGGHAEVAAVLREGLSGRSG</sequence>
<dbReference type="InterPro" id="IPR036770">
    <property type="entry name" value="Ankyrin_rpt-contain_sf"/>
</dbReference>
<dbReference type="InterPro" id="IPR002110">
    <property type="entry name" value="Ankyrin_rpt"/>
</dbReference>
<dbReference type="Gene3D" id="1.25.40.20">
    <property type="entry name" value="Ankyrin repeat-containing domain"/>
    <property type="match status" value="2"/>
</dbReference>